<comment type="caution">
    <text evidence="18">The sequence shown here is derived from an EMBL/GenBank/DDBJ whole genome shotgun (WGS) entry which is preliminary data.</text>
</comment>
<evidence type="ECO:0000256" key="10">
    <source>
        <dbReference type="ARBA" id="ARBA00022946"/>
    </source>
</evidence>
<dbReference type="EC" id="2.3.1.61" evidence="5"/>
<comment type="similarity">
    <text evidence="4">Belongs to the 2-oxoacid dehydrogenase family.</text>
</comment>
<dbReference type="Gene3D" id="2.40.50.100">
    <property type="match status" value="1"/>
</dbReference>
<dbReference type="GO" id="GO:0006099">
    <property type="term" value="P:tricarboxylic acid cycle"/>
    <property type="evidence" value="ECO:0007669"/>
    <property type="project" value="UniProtKB-KW"/>
</dbReference>
<keyword evidence="6" id="KW-0816">Tricarboxylic acid cycle</keyword>
<dbReference type="PANTHER" id="PTHR43416:SF5">
    <property type="entry name" value="DIHYDROLIPOYLLYSINE-RESIDUE SUCCINYLTRANSFERASE COMPONENT OF 2-OXOGLUTARATE DEHYDROGENASE COMPLEX, MITOCHONDRIAL"/>
    <property type="match status" value="1"/>
</dbReference>
<keyword evidence="13" id="KW-0012">Acyltransferase</keyword>
<dbReference type="SUPFAM" id="SSF52777">
    <property type="entry name" value="CoA-dependent acyltransferases"/>
    <property type="match status" value="1"/>
</dbReference>
<evidence type="ECO:0000256" key="1">
    <source>
        <dbReference type="ARBA" id="ARBA00001938"/>
    </source>
</evidence>
<proteinExistence type="inferred from homology"/>
<dbReference type="EMBL" id="JADGJW010000005">
    <property type="protein sequence ID" value="KAJ3228173.1"/>
    <property type="molecule type" value="Genomic_DNA"/>
</dbReference>
<sequence length="812" mass="88357">MTIEKKELTITEDLKLQTASPTGTAFNIMKTMIGAGIFASAAAVGSSGFYFGLFLIVIMGAVFYWTIMTMVRASVDSETKNIQDLMKFSFGKPGELFLNITFLLLAMGSILAYTVILADILPDIMRTLLPSAKDSLLLSRRALIIIVSVGLLFPVSLSRSMAGLAKFSGVAMFMVFFIIMATLFTSVPTSFKGAEEVTFVKIAGIPSAIGSFSFAYVCHHNLLMNYHEMKNKNLKTFSRVTKVSLLIAVVLTIGVALQYLTFREKSESNIINAFPADNVIIIICRVLFAIDMMFTYPIGFVVTRDTINKLFFKNKAFNLYRHIFLSALILAITVTVGCVTCDLGLIIDITGGVTASIVAFIIPSACFLKVKKIKKVKSSLFQKIVHITCIIFGCLLIILTLLLIIQSAVKAEKVIKTPAMADSITEGTLSKWTKSVGDFVKRDEHIATVETDKIDVTVNSPDSGKILELLASEGDTVVVGADLFKLDTDAVDSGKPSSQPATPKEEPAKPSAPPAESKPTTKLSPKPIPKQQKPTPTLSKSPPPPSTAQTPSSSPPPAAKTSHSVPLEGEIPGLNFGTRTERRVKMSRMRLKISERLKDSQNTAAALTTFNEIDMSNIIEMRSKYKDLVLEKENVKLGFMSPFIKAVSEALKQVPEVNARIEGNEVVYSDFVDISVAVATPKGLVTPVLRNCENLSLIEIEKAMAALAKKVLAKNNAITIEDMAGGTFTISNGGVFGSMMGTPIINQPQAAILGMHATKERAVVVNGQIVIRPMMYVALTYDHRLIDGREATTFLVRVKQLLEDPRRILLGV</sequence>
<dbReference type="PROSITE" id="PS50968">
    <property type="entry name" value="BIOTINYL_LIPOYL"/>
    <property type="match status" value="1"/>
</dbReference>
<dbReference type="PROSITE" id="PS00189">
    <property type="entry name" value="LIPOYL"/>
    <property type="match status" value="1"/>
</dbReference>
<dbReference type="InterPro" id="IPR001078">
    <property type="entry name" value="2-oxoacid_DH_actylTfrase"/>
</dbReference>
<protein>
    <recommendedName>
        <fullName evidence="5">dihydrolipoyllysine-residue succinyltransferase</fullName>
        <ecNumber evidence="5">2.3.1.61</ecNumber>
    </recommendedName>
    <alternativeName>
        <fullName evidence="14">2-oxoglutarate dehydrogenase complex component E2</fullName>
    </alternativeName>
</protein>
<dbReference type="GO" id="GO:0005739">
    <property type="term" value="C:mitochondrion"/>
    <property type="evidence" value="ECO:0007669"/>
    <property type="project" value="TreeGrafter"/>
</dbReference>
<feature type="transmembrane region" description="Helical" evidence="16">
    <location>
        <begin position="384"/>
        <end position="405"/>
    </location>
</feature>
<dbReference type="Gene3D" id="3.30.559.10">
    <property type="entry name" value="Chloramphenicol acetyltransferase-like domain"/>
    <property type="match status" value="1"/>
</dbReference>
<dbReference type="CDD" id="cd06849">
    <property type="entry name" value="lipoyl_domain"/>
    <property type="match status" value="1"/>
</dbReference>
<evidence type="ECO:0000313" key="19">
    <source>
        <dbReference type="Proteomes" id="UP001211065"/>
    </source>
</evidence>
<feature type="transmembrane region" description="Helical" evidence="16">
    <location>
        <begin position="25"/>
        <end position="44"/>
    </location>
</feature>
<evidence type="ECO:0000256" key="3">
    <source>
        <dbReference type="ARBA" id="ARBA00005145"/>
    </source>
</evidence>
<feature type="transmembrane region" description="Helical" evidence="16">
    <location>
        <begin position="323"/>
        <end position="347"/>
    </location>
</feature>
<evidence type="ECO:0000256" key="4">
    <source>
        <dbReference type="ARBA" id="ARBA00007317"/>
    </source>
</evidence>
<dbReference type="InterPro" id="IPR023213">
    <property type="entry name" value="CAT-like_dom_sf"/>
</dbReference>
<keyword evidence="10" id="KW-0809">Transit peptide</keyword>
<feature type="compositionally biased region" description="Low complexity" evidence="15">
    <location>
        <begin position="529"/>
        <end position="540"/>
    </location>
</feature>
<dbReference type="InterPro" id="IPR006255">
    <property type="entry name" value="SucB"/>
</dbReference>
<feature type="region of interest" description="Disordered" evidence="15">
    <location>
        <begin position="488"/>
        <end position="582"/>
    </location>
</feature>
<dbReference type="Pfam" id="PF01490">
    <property type="entry name" value="Aa_trans"/>
    <property type="match status" value="1"/>
</dbReference>
<keyword evidence="9" id="KW-0450">Lipoyl</keyword>
<evidence type="ECO:0000256" key="13">
    <source>
        <dbReference type="ARBA" id="ARBA00023315"/>
    </source>
</evidence>
<dbReference type="InterPro" id="IPR000089">
    <property type="entry name" value="Biotin_lipoyl"/>
</dbReference>
<dbReference type="NCBIfam" id="NF004309">
    <property type="entry name" value="PRK05704.1"/>
    <property type="match status" value="1"/>
</dbReference>
<keyword evidence="8 16" id="KW-0812">Transmembrane</keyword>
<evidence type="ECO:0000256" key="8">
    <source>
        <dbReference type="ARBA" id="ARBA00022692"/>
    </source>
</evidence>
<dbReference type="Pfam" id="PF00364">
    <property type="entry name" value="Biotin_lipoyl"/>
    <property type="match status" value="1"/>
</dbReference>
<evidence type="ECO:0000256" key="9">
    <source>
        <dbReference type="ARBA" id="ARBA00022823"/>
    </source>
</evidence>
<feature type="transmembrane region" description="Helical" evidence="16">
    <location>
        <begin position="50"/>
        <end position="75"/>
    </location>
</feature>
<evidence type="ECO:0000313" key="18">
    <source>
        <dbReference type="EMBL" id="KAJ3228173.1"/>
    </source>
</evidence>
<dbReference type="InterPro" id="IPR013057">
    <property type="entry name" value="AA_transpt_TM"/>
</dbReference>
<dbReference type="AlphaFoldDB" id="A0AAD5U834"/>
<evidence type="ECO:0000256" key="6">
    <source>
        <dbReference type="ARBA" id="ARBA00022532"/>
    </source>
</evidence>
<dbReference type="Proteomes" id="UP001211065">
    <property type="component" value="Unassembled WGS sequence"/>
</dbReference>
<comment type="subcellular location">
    <subcellularLocation>
        <location evidence="2">Membrane</location>
    </subcellularLocation>
</comment>
<dbReference type="Pfam" id="PF00198">
    <property type="entry name" value="2-oxoacid_dh"/>
    <property type="match status" value="1"/>
</dbReference>
<feature type="transmembrane region" description="Helical" evidence="16">
    <location>
        <begin position="169"/>
        <end position="187"/>
    </location>
</feature>
<evidence type="ECO:0000256" key="7">
    <source>
        <dbReference type="ARBA" id="ARBA00022679"/>
    </source>
</evidence>
<evidence type="ECO:0000256" key="2">
    <source>
        <dbReference type="ARBA" id="ARBA00004370"/>
    </source>
</evidence>
<feature type="domain" description="Lipoyl-binding" evidence="17">
    <location>
        <begin position="412"/>
        <end position="487"/>
    </location>
</feature>
<feature type="transmembrane region" description="Helical" evidence="16">
    <location>
        <begin position="96"/>
        <end position="118"/>
    </location>
</feature>
<organism evidence="18 19">
    <name type="scientific">Clydaea vesicula</name>
    <dbReference type="NCBI Taxonomy" id="447962"/>
    <lineage>
        <taxon>Eukaryota</taxon>
        <taxon>Fungi</taxon>
        <taxon>Fungi incertae sedis</taxon>
        <taxon>Chytridiomycota</taxon>
        <taxon>Chytridiomycota incertae sedis</taxon>
        <taxon>Chytridiomycetes</taxon>
        <taxon>Lobulomycetales</taxon>
        <taxon>Lobulomycetaceae</taxon>
        <taxon>Clydaea</taxon>
    </lineage>
</organism>
<keyword evidence="7" id="KW-0808">Transferase</keyword>
<accession>A0AAD5U834</accession>
<feature type="transmembrane region" description="Helical" evidence="16">
    <location>
        <begin position="280"/>
        <end position="302"/>
    </location>
</feature>
<feature type="transmembrane region" description="Helical" evidence="16">
    <location>
        <begin position="353"/>
        <end position="372"/>
    </location>
</feature>
<dbReference type="GO" id="GO:0016020">
    <property type="term" value="C:membrane"/>
    <property type="evidence" value="ECO:0007669"/>
    <property type="project" value="UniProtKB-SubCell"/>
</dbReference>
<evidence type="ECO:0000256" key="11">
    <source>
        <dbReference type="ARBA" id="ARBA00022989"/>
    </source>
</evidence>
<dbReference type="GO" id="GO:0045252">
    <property type="term" value="C:oxoglutarate dehydrogenase complex"/>
    <property type="evidence" value="ECO:0007669"/>
    <property type="project" value="InterPro"/>
</dbReference>
<name>A0AAD5U834_9FUNG</name>
<feature type="transmembrane region" description="Helical" evidence="16">
    <location>
        <begin position="199"/>
        <end position="219"/>
    </location>
</feature>
<reference evidence="18" key="1">
    <citation type="submission" date="2020-05" db="EMBL/GenBank/DDBJ databases">
        <title>Phylogenomic resolution of chytrid fungi.</title>
        <authorList>
            <person name="Stajich J.E."/>
            <person name="Amses K."/>
            <person name="Simmons R."/>
            <person name="Seto K."/>
            <person name="Myers J."/>
            <person name="Bonds A."/>
            <person name="Quandt C.A."/>
            <person name="Barry K."/>
            <person name="Liu P."/>
            <person name="Grigoriev I."/>
            <person name="Longcore J.E."/>
            <person name="James T.Y."/>
        </authorList>
    </citation>
    <scope>NUCLEOTIDE SEQUENCE</scope>
    <source>
        <strain evidence="18">JEL0476</strain>
    </source>
</reference>
<feature type="transmembrane region" description="Helical" evidence="16">
    <location>
        <begin position="138"/>
        <end position="157"/>
    </location>
</feature>
<keyword evidence="12 16" id="KW-0472">Membrane</keyword>
<evidence type="ECO:0000256" key="14">
    <source>
        <dbReference type="ARBA" id="ARBA00032406"/>
    </source>
</evidence>
<dbReference type="SUPFAM" id="SSF51230">
    <property type="entry name" value="Single hybrid motif"/>
    <property type="match status" value="1"/>
</dbReference>
<dbReference type="PANTHER" id="PTHR43416">
    <property type="entry name" value="DIHYDROLIPOYLLYSINE-RESIDUE SUCCINYLTRANSFERASE COMPONENT OF 2-OXOGLUTARATE DEHYDROGENASE COMPLEX, MITOCHONDRIAL-RELATED"/>
    <property type="match status" value="1"/>
</dbReference>
<evidence type="ECO:0000259" key="17">
    <source>
        <dbReference type="PROSITE" id="PS50968"/>
    </source>
</evidence>
<dbReference type="InterPro" id="IPR011053">
    <property type="entry name" value="Single_hybrid_motif"/>
</dbReference>
<keyword evidence="11 16" id="KW-1133">Transmembrane helix</keyword>
<evidence type="ECO:0000256" key="16">
    <source>
        <dbReference type="SAM" id="Phobius"/>
    </source>
</evidence>
<dbReference type="InterPro" id="IPR050537">
    <property type="entry name" value="2-oxoacid_dehydrogenase"/>
</dbReference>
<dbReference type="InterPro" id="IPR003016">
    <property type="entry name" value="2-oxoA_DH_lipoyl-BS"/>
</dbReference>
<evidence type="ECO:0000256" key="15">
    <source>
        <dbReference type="SAM" id="MobiDB-lite"/>
    </source>
</evidence>
<dbReference type="NCBIfam" id="TIGR01347">
    <property type="entry name" value="sucB"/>
    <property type="match status" value="1"/>
</dbReference>
<feature type="transmembrane region" description="Helical" evidence="16">
    <location>
        <begin position="240"/>
        <end position="260"/>
    </location>
</feature>
<keyword evidence="19" id="KW-1185">Reference proteome</keyword>
<gene>
    <name evidence="18" type="primary">KGD2_2</name>
    <name evidence="18" type="ORF">HK099_006053</name>
</gene>
<dbReference type="GO" id="GO:0004149">
    <property type="term" value="F:dihydrolipoyllysine-residue succinyltransferase activity"/>
    <property type="evidence" value="ECO:0007669"/>
    <property type="project" value="UniProtKB-EC"/>
</dbReference>
<evidence type="ECO:0000256" key="12">
    <source>
        <dbReference type="ARBA" id="ARBA00023136"/>
    </source>
</evidence>
<evidence type="ECO:0000256" key="5">
    <source>
        <dbReference type="ARBA" id="ARBA00012945"/>
    </source>
</evidence>
<comment type="cofactor">
    <cofactor evidence="1">
        <name>(R)-lipoate</name>
        <dbReference type="ChEBI" id="CHEBI:83088"/>
    </cofactor>
</comment>
<comment type="pathway">
    <text evidence="3">Amino-acid degradation; L-lysine degradation via saccharopine pathway; glutaryl-CoA from L-lysine: step 6/6.</text>
</comment>